<organism evidence="2 3">
    <name type="scientific">Labeo rohita</name>
    <name type="common">Indian major carp</name>
    <name type="synonym">Cyprinus rohita</name>
    <dbReference type="NCBI Taxonomy" id="84645"/>
    <lineage>
        <taxon>Eukaryota</taxon>
        <taxon>Metazoa</taxon>
        <taxon>Chordata</taxon>
        <taxon>Craniata</taxon>
        <taxon>Vertebrata</taxon>
        <taxon>Euteleostomi</taxon>
        <taxon>Actinopterygii</taxon>
        <taxon>Neopterygii</taxon>
        <taxon>Teleostei</taxon>
        <taxon>Ostariophysi</taxon>
        <taxon>Cypriniformes</taxon>
        <taxon>Cyprinidae</taxon>
        <taxon>Labeoninae</taxon>
        <taxon>Labeonini</taxon>
        <taxon>Labeo</taxon>
    </lineage>
</organism>
<accession>A0ABQ8LS79</accession>
<name>A0ABQ8LS79_LABRO</name>
<feature type="region of interest" description="Disordered" evidence="1">
    <location>
        <begin position="1"/>
        <end position="49"/>
    </location>
</feature>
<dbReference type="EMBL" id="JACTAM010000019">
    <property type="protein sequence ID" value="KAI2652827.1"/>
    <property type="molecule type" value="Genomic_DNA"/>
</dbReference>
<gene>
    <name evidence="2" type="ORF">H4Q32_006138</name>
</gene>
<proteinExistence type="predicted"/>
<evidence type="ECO:0000256" key="1">
    <source>
        <dbReference type="SAM" id="MobiDB-lite"/>
    </source>
</evidence>
<sequence>MQKIKSLMARQGLKSPQESVVDMSPVESFRTPSKEELRELREQPTDPQAEQEIIDSIEEVYFSSDSFDMKLPPDLNLLELEEYRDKLKRQQAATLRWQRSSPGVTAGALSPNADPGS</sequence>
<feature type="region of interest" description="Disordered" evidence="1">
    <location>
        <begin position="94"/>
        <end position="117"/>
    </location>
</feature>
<feature type="compositionally biased region" description="Basic and acidic residues" evidence="1">
    <location>
        <begin position="32"/>
        <end position="44"/>
    </location>
</feature>
<evidence type="ECO:0000313" key="2">
    <source>
        <dbReference type="EMBL" id="KAI2652827.1"/>
    </source>
</evidence>
<evidence type="ECO:0000313" key="3">
    <source>
        <dbReference type="Proteomes" id="UP000830375"/>
    </source>
</evidence>
<keyword evidence="3" id="KW-1185">Reference proteome</keyword>
<feature type="compositionally biased region" description="Polar residues" evidence="1">
    <location>
        <begin position="94"/>
        <end position="103"/>
    </location>
</feature>
<dbReference type="Proteomes" id="UP000830375">
    <property type="component" value="Unassembled WGS sequence"/>
</dbReference>
<comment type="caution">
    <text evidence="2">The sequence shown here is derived from an EMBL/GenBank/DDBJ whole genome shotgun (WGS) entry which is preliminary data.</text>
</comment>
<reference evidence="2 3" key="1">
    <citation type="submission" date="2022-01" db="EMBL/GenBank/DDBJ databases">
        <title>A high-quality chromosome-level genome assembly of rohu carp, Labeo rohita.</title>
        <authorList>
            <person name="Arick M.A. II"/>
            <person name="Hsu C.-Y."/>
            <person name="Magbanua Z."/>
            <person name="Pechanova O."/>
            <person name="Grover C."/>
            <person name="Miller E."/>
            <person name="Thrash A."/>
            <person name="Ezzel L."/>
            <person name="Alam S."/>
            <person name="Benzie J."/>
            <person name="Hamilton M."/>
            <person name="Karsi A."/>
            <person name="Lawrence M.L."/>
            <person name="Peterson D.G."/>
        </authorList>
    </citation>
    <scope>NUCLEOTIDE SEQUENCE [LARGE SCALE GENOMIC DNA]</scope>
    <source>
        <strain evidence="3">BAU-BD-2019</strain>
        <tissue evidence="2">Blood</tissue>
    </source>
</reference>
<protein>
    <submittedName>
        <fullName evidence="2">Syndetin</fullName>
    </submittedName>
</protein>